<name>A0A1I1UVS0_9BACL</name>
<dbReference type="STRING" id="1045775.SAMN05216378_1207"/>
<dbReference type="Gene3D" id="3.40.50.1110">
    <property type="entry name" value="SGNH hydrolase"/>
    <property type="match status" value="1"/>
</dbReference>
<sequence>MRSLSSGNLWKIISISAVLSTLLLVAGFGFAVKDLLYPRGESFAGRANVPALPAGGKLSEGKNIEITAIGDSLTKGTGDASGEGYVKQVVALLKQKYPDTSVRLNNNLAVNGLKADRLQKLLESDKGYSFALKQSNIIVFTIGGNDLFQIASGTSPGKAADGLKLDKLKSGLPQGLNRLAQVVKRLHAINPNAQVVYVGLYNPFYDIPEYRGGSLQIQQWNEQAYALLHQYPNMTMVPTFDLFENAIGRYLSSDHFHPNHDGYAQIAARIVQSLE</sequence>
<evidence type="ECO:0000256" key="1">
    <source>
        <dbReference type="SAM" id="Phobius"/>
    </source>
</evidence>
<dbReference type="SUPFAM" id="SSF52266">
    <property type="entry name" value="SGNH hydrolase"/>
    <property type="match status" value="1"/>
</dbReference>
<feature type="domain" description="SGNH hydrolase-type esterase" evidence="2">
    <location>
        <begin position="68"/>
        <end position="264"/>
    </location>
</feature>
<dbReference type="InterPro" id="IPR036514">
    <property type="entry name" value="SGNH_hydro_sf"/>
</dbReference>
<evidence type="ECO:0000313" key="3">
    <source>
        <dbReference type="EMBL" id="SFD73788.1"/>
    </source>
</evidence>
<dbReference type="PANTHER" id="PTHR30383">
    <property type="entry name" value="THIOESTERASE 1/PROTEASE 1/LYSOPHOSPHOLIPASE L1"/>
    <property type="match status" value="1"/>
</dbReference>
<dbReference type="OrthoDB" id="252349at2"/>
<keyword evidence="1" id="KW-1133">Transmembrane helix</keyword>
<dbReference type="PANTHER" id="PTHR30383:SF27">
    <property type="entry name" value="SPORE GERMINATION LIPASE LIPC"/>
    <property type="match status" value="1"/>
</dbReference>
<dbReference type="EMBL" id="FOMT01000001">
    <property type="protein sequence ID" value="SFD73788.1"/>
    <property type="molecule type" value="Genomic_DNA"/>
</dbReference>
<dbReference type="InterPro" id="IPR013830">
    <property type="entry name" value="SGNH_hydro"/>
</dbReference>
<feature type="transmembrane region" description="Helical" evidence="1">
    <location>
        <begin position="12"/>
        <end position="32"/>
    </location>
</feature>
<dbReference type="Proteomes" id="UP000198855">
    <property type="component" value="Unassembled WGS sequence"/>
</dbReference>
<reference evidence="4" key="1">
    <citation type="submission" date="2016-10" db="EMBL/GenBank/DDBJ databases">
        <authorList>
            <person name="Varghese N."/>
            <person name="Submissions S."/>
        </authorList>
    </citation>
    <scope>NUCLEOTIDE SEQUENCE [LARGE SCALE GENOMIC DNA]</scope>
    <source>
        <strain evidence="4">CGMCC 1.10784</strain>
    </source>
</reference>
<organism evidence="3 4">
    <name type="scientific">Paenibacillus catalpae</name>
    <dbReference type="NCBI Taxonomy" id="1045775"/>
    <lineage>
        <taxon>Bacteria</taxon>
        <taxon>Bacillati</taxon>
        <taxon>Bacillota</taxon>
        <taxon>Bacilli</taxon>
        <taxon>Bacillales</taxon>
        <taxon>Paenibacillaceae</taxon>
        <taxon>Paenibacillus</taxon>
    </lineage>
</organism>
<dbReference type="Pfam" id="PF13472">
    <property type="entry name" value="Lipase_GDSL_2"/>
    <property type="match status" value="1"/>
</dbReference>
<protein>
    <submittedName>
        <fullName evidence="3">Lysophospholipase L1</fullName>
    </submittedName>
</protein>
<dbReference type="InterPro" id="IPR051532">
    <property type="entry name" value="Ester_Hydrolysis_Enzymes"/>
</dbReference>
<dbReference type="RefSeq" id="WP_091182086.1">
    <property type="nucleotide sequence ID" value="NZ_FOMT01000001.1"/>
</dbReference>
<proteinExistence type="predicted"/>
<accession>A0A1I1UVS0</accession>
<evidence type="ECO:0000313" key="4">
    <source>
        <dbReference type="Proteomes" id="UP000198855"/>
    </source>
</evidence>
<keyword evidence="4" id="KW-1185">Reference proteome</keyword>
<keyword evidence="1" id="KW-0812">Transmembrane</keyword>
<keyword evidence="1" id="KW-0472">Membrane</keyword>
<dbReference type="AlphaFoldDB" id="A0A1I1UVS0"/>
<dbReference type="GO" id="GO:0004622">
    <property type="term" value="F:phosphatidylcholine lysophospholipase activity"/>
    <property type="evidence" value="ECO:0007669"/>
    <property type="project" value="TreeGrafter"/>
</dbReference>
<gene>
    <name evidence="3" type="ORF">SAMN05216378_1207</name>
</gene>
<evidence type="ECO:0000259" key="2">
    <source>
        <dbReference type="Pfam" id="PF13472"/>
    </source>
</evidence>